<proteinExistence type="predicted"/>
<organism evidence="1 2">
    <name type="scientific">Clonostachys rosea f. rosea IK726</name>
    <dbReference type="NCBI Taxonomy" id="1349383"/>
    <lineage>
        <taxon>Eukaryota</taxon>
        <taxon>Fungi</taxon>
        <taxon>Dikarya</taxon>
        <taxon>Ascomycota</taxon>
        <taxon>Pezizomycotina</taxon>
        <taxon>Sordariomycetes</taxon>
        <taxon>Hypocreomycetidae</taxon>
        <taxon>Hypocreales</taxon>
        <taxon>Bionectriaceae</taxon>
        <taxon>Clonostachys</taxon>
    </lineage>
</organism>
<evidence type="ECO:0000313" key="1">
    <source>
        <dbReference type="EMBL" id="CAG9941002.1"/>
    </source>
</evidence>
<name>A0ACA9TJF6_BIOOC</name>
<evidence type="ECO:0000313" key="2">
    <source>
        <dbReference type="Proteomes" id="UP000836387"/>
    </source>
</evidence>
<reference evidence="1" key="1">
    <citation type="submission" date="2020-04" db="EMBL/GenBank/DDBJ databases">
        <authorList>
            <person name="Broberg M."/>
        </authorList>
    </citation>
    <scope>NUCLEOTIDE SEQUENCE</scope>
</reference>
<gene>
    <name evidence="1" type="ORF">CRV2_00002425</name>
</gene>
<sequence>MDENSSIVCGNDAKFQSTAVDGVIPGTSLRLLLEALRDDDEQGSAAGAELGVGGAGEADGIPEEFTRVNHGKRGLNTVGDKDGFGVELAGAAAEATAMRQIIG</sequence>
<comment type="caution">
    <text evidence="1">The sequence shown here is derived from an EMBL/GenBank/DDBJ whole genome shotgun (WGS) entry which is preliminary data.</text>
</comment>
<dbReference type="EMBL" id="CADEHS020000005">
    <property type="protein sequence ID" value="CAG9941002.1"/>
    <property type="molecule type" value="Genomic_DNA"/>
</dbReference>
<protein>
    <submittedName>
        <fullName evidence="1">Uncharacterized protein</fullName>
    </submittedName>
</protein>
<accession>A0ACA9TJF6</accession>
<reference evidence="1" key="2">
    <citation type="submission" date="2021-10" db="EMBL/GenBank/DDBJ databases">
        <authorList>
            <person name="Piombo E."/>
        </authorList>
    </citation>
    <scope>NUCLEOTIDE SEQUENCE</scope>
</reference>
<keyword evidence="2" id="KW-1185">Reference proteome</keyword>
<dbReference type="Proteomes" id="UP000836387">
    <property type="component" value="Unassembled WGS sequence"/>
</dbReference>